<dbReference type="PRINTS" id="PR00059">
    <property type="entry name" value="RIBOSOMALL6"/>
</dbReference>
<dbReference type="InterPro" id="IPR036789">
    <property type="entry name" value="Ribosomal_uL6-like_a/b-dom_sf"/>
</dbReference>
<keyword evidence="2 4" id="KW-0689">Ribosomal protein</keyword>
<proteinExistence type="inferred from homology"/>
<dbReference type="PANTHER" id="PTHR11655:SF14">
    <property type="entry name" value="LARGE RIBOSOMAL SUBUNIT PROTEIN UL6M"/>
    <property type="match status" value="1"/>
</dbReference>
<dbReference type="FunFam" id="3.90.930.12:FF:000001">
    <property type="entry name" value="50S ribosomal protein L6"/>
    <property type="match status" value="1"/>
</dbReference>
<organism evidence="8 9">
    <name type="scientific">Brytella acorum</name>
    <dbReference type="NCBI Taxonomy" id="2959299"/>
    <lineage>
        <taxon>Bacteria</taxon>
        <taxon>Pseudomonadati</taxon>
        <taxon>Pseudomonadota</taxon>
        <taxon>Alphaproteobacteria</taxon>
        <taxon>Acetobacterales</taxon>
        <taxon>Acetobacteraceae</taxon>
        <taxon>Brytella</taxon>
    </lineage>
</organism>
<dbReference type="SUPFAM" id="SSF56053">
    <property type="entry name" value="Ribosomal protein L6"/>
    <property type="match status" value="2"/>
</dbReference>
<dbReference type="InterPro" id="IPR020040">
    <property type="entry name" value="Ribosomal_uL6_a/b-dom"/>
</dbReference>
<dbReference type="AlphaFoldDB" id="A0AA35UFC9"/>
<protein>
    <recommendedName>
        <fullName evidence="4">Large ribosomal subunit protein uL6</fullName>
    </recommendedName>
</protein>
<comment type="similarity">
    <text evidence="1 4 5">Belongs to the universal ribosomal protein uL6 family.</text>
</comment>
<dbReference type="Gene3D" id="3.90.930.12">
    <property type="entry name" value="Ribosomal protein L6, alpha-beta domain"/>
    <property type="match status" value="2"/>
</dbReference>
<dbReference type="GO" id="GO:0003735">
    <property type="term" value="F:structural constituent of ribosome"/>
    <property type="evidence" value="ECO:0007669"/>
    <property type="project" value="UniProtKB-UniRule"/>
</dbReference>
<dbReference type="GO" id="GO:0019843">
    <property type="term" value="F:rRNA binding"/>
    <property type="evidence" value="ECO:0007669"/>
    <property type="project" value="UniProtKB-UniRule"/>
</dbReference>
<dbReference type="Pfam" id="PF00347">
    <property type="entry name" value="Ribosomal_L6"/>
    <property type="match status" value="2"/>
</dbReference>
<gene>
    <name evidence="4 8" type="primary">rplF</name>
    <name evidence="8" type="ORF">LMG32879_000935</name>
</gene>
<dbReference type="InterPro" id="IPR000702">
    <property type="entry name" value="Ribosomal_uL6-like"/>
</dbReference>
<evidence type="ECO:0000256" key="1">
    <source>
        <dbReference type="ARBA" id="ARBA00009356"/>
    </source>
</evidence>
<reference evidence="8" key="1">
    <citation type="submission" date="2023-03" db="EMBL/GenBank/DDBJ databases">
        <authorList>
            <person name="Cleenwerck I."/>
        </authorList>
    </citation>
    <scope>NUCLEOTIDE SEQUENCE</scope>
    <source>
        <strain evidence="8">LMG 32879</strain>
    </source>
</reference>
<dbReference type="PANTHER" id="PTHR11655">
    <property type="entry name" value="60S/50S RIBOSOMAL PROTEIN L6/L9"/>
    <property type="match status" value="1"/>
</dbReference>
<dbReference type="RefSeq" id="WP_289841901.1">
    <property type="nucleotide sequence ID" value="NZ_CATKSH010000004.1"/>
</dbReference>
<keyword evidence="4 6" id="KW-0699">rRNA-binding</keyword>
<keyword evidence="4 6" id="KW-0694">RNA-binding</keyword>
<comment type="caution">
    <text evidence="8">The sequence shown here is derived from an EMBL/GenBank/DDBJ whole genome shotgun (WGS) entry which is preliminary data.</text>
</comment>
<dbReference type="HAMAP" id="MF_01365_B">
    <property type="entry name" value="Ribosomal_uL6_B"/>
    <property type="match status" value="1"/>
</dbReference>
<dbReference type="GO" id="GO:0022625">
    <property type="term" value="C:cytosolic large ribosomal subunit"/>
    <property type="evidence" value="ECO:0007669"/>
    <property type="project" value="UniProtKB-UniRule"/>
</dbReference>
<dbReference type="EMBL" id="CATKSH010000004">
    <property type="protein sequence ID" value="CAI9120106.1"/>
    <property type="molecule type" value="Genomic_DNA"/>
</dbReference>
<name>A0AA35UFC9_9PROT</name>
<feature type="domain" description="Large ribosomal subunit protein uL6 alpha-beta" evidence="7">
    <location>
        <begin position="92"/>
        <end position="165"/>
    </location>
</feature>
<dbReference type="GO" id="GO:0002181">
    <property type="term" value="P:cytoplasmic translation"/>
    <property type="evidence" value="ECO:0007669"/>
    <property type="project" value="TreeGrafter"/>
</dbReference>
<evidence type="ECO:0000313" key="8">
    <source>
        <dbReference type="EMBL" id="CAI9120106.1"/>
    </source>
</evidence>
<dbReference type="NCBIfam" id="TIGR03654">
    <property type="entry name" value="L6_bact"/>
    <property type="match status" value="1"/>
</dbReference>
<dbReference type="PROSITE" id="PS00525">
    <property type="entry name" value="RIBOSOMAL_L6_1"/>
    <property type="match status" value="1"/>
</dbReference>
<feature type="domain" description="Large ribosomal subunit protein uL6 alpha-beta" evidence="7">
    <location>
        <begin position="11"/>
        <end position="83"/>
    </location>
</feature>
<comment type="subunit">
    <text evidence="4">Part of the 50S ribosomal subunit.</text>
</comment>
<evidence type="ECO:0000256" key="3">
    <source>
        <dbReference type="ARBA" id="ARBA00023274"/>
    </source>
</evidence>
<keyword evidence="3 4" id="KW-0687">Ribonucleoprotein</keyword>
<evidence type="ECO:0000313" key="9">
    <source>
        <dbReference type="Proteomes" id="UP001176960"/>
    </source>
</evidence>
<dbReference type="InterPro" id="IPR002358">
    <property type="entry name" value="Ribosomal_uL6_CS"/>
</dbReference>
<evidence type="ECO:0000256" key="4">
    <source>
        <dbReference type="HAMAP-Rule" id="MF_01365"/>
    </source>
</evidence>
<keyword evidence="9" id="KW-1185">Reference proteome</keyword>
<evidence type="ECO:0000256" key="2">
    <source>
        <dbReference type="ARBA" id="ARBA00022980"/>
    </source>
</evidence>
<dbReference type="PIRSF" id="PIRSF002162">
    <property type="entry name" value="Ribosomal_L6"/>
    <property type="match status" value="1"/>
</dbReference>
<comment type="function">
    <text evidence="4 6">This protein binds to the 23S rRNA, and is important in its secondary structure. It is located near the subunit interface in the base of the L7/L12 stalk, and near the tRNA binding site of the peptidyltransferase center.</text>
</comment>
<sequence length="178" mass="19278">MSRVGKYPVAIPAGVDVAIADGSLTVKGKRGSLSIPLSRLVEAKVEDGSVAVKPVGNRSSENWTMWGTTRALIANLIKGVSEGFSKTLEIQGTGFRASVQGSNLVMNLGFSHDVVYPIPADVKITTPRPTSITVEGNDKQRVGQVALDIRNFRKPEPYKGKGVRYETEVLRRKEGKKK</sequence>
<evidence type="ECO:0000256" key="5">
    <source>
        <dbReference type="RuleBase" id="RU003869"/>
    </source>
</evidence>
<evidence type="ECO:0000256" key="6">
    <source>
        <dbReference type="RuleBase" id="RU003870"/>
    </source>
</evidence>
<dbReference type="InterPro" id="IPR019906">
    <property type="entry name" value="Ribosomal_uL6_bac-type"/>
</dbReference>
<evidence type="ECO:0000259" key="7">
    <source>
        <dbReference type="Pfam" id="PF00347"/>
    </source>
</evidence>
<accession>A0AA35UFC9</accession>
<dbReference type="Proteomes" id="UP001176960">
    <property type="component" value="Unassembled WGS sequence"/>
</dbReference>